<dbReference type="EMBL" id="JAOPGA020001943">
    <property type="protein sequence ID" value="KAL0492057.1"/>
    <property type="molecule type" value="Genomic_DNA"/>
</dbReference>
<organism evidence="2 3">
    <name type="scientific">Acrasis kona</name>
    <dbReference type="NCBI Taxonomy" id="1008807"/>
    <lineage>
        <taxon>Eukaryota</taxon>
        <taxon>Discoba</taxon>
        <taxon>Heterolobosea</taxon>
        <taxon>Tetramitia</taxon>
        <taxon>Eutetramitia</taxon>
        <taxon>Acrasidae</taxon>
        <taxon>Acrasis</taxon>
    </lineage>
</organism>
<sequence length="721" mass="81786">IPILEQTNPKKTTQTVDDSSLEPTTPKKTTQSIPIQQTPGSGSFLPPMDPKNFNLKFVNRETVAGELAAFFLGNKDKNLSEKKYARLAQPFGAGKTEFTARFREVITDEGWRKLEEVYGKDEVASFKKANYLKLDFRQFGAVLESDGSKPSLFVYLRKNLESALKKCGLYTDESDMSHIKTPCIVCMDEVSKIHYPGITSYLNNECASSRNVRNLHLNEFIQHVHRVCGCFVFKITASPVAESVDIIEDDELMKQSNDTEITFFLSPLRGVHVVEILEETKINNISIYQHLTDITVDGDVDDFASLFVVYTAGCPRVVKDCINFLINQKCKLDNQSDREKWISLSKVMVKRKDLVPIIHEDERPLYYALLLSAHFQYKFPEDSVYNFAGTDKNLAYWMSKYNLYFDRVEVDGQFFIQIVVGRLTLEILVNDACFSSYLNNLVSSWKYDETTDKGAIFEKLTKTALINQITLACFNLTTDNNKWKDISNGIFRDCFFGDYKVTLSEKPVKLTNGFSGSVSGIKDHRLDTWEHNLPTHPDSYVHLCKKLFTSNTIYQPAKRSSSWDFCFTLEQKQQNTQLFDLIAFQCKFVDSGISFSILQEEIDKIHKLIDNLNIQVCVVIVSTTLSQKVENAVRMGSSLSGSFLLKSGVYDYQSNELVKSDRENKGVSKKGAEVLEICVPQNMQVLLLSETGLQNLLGAESLKTLKESSKNLDVVTTDVLK</sequence>
<name>A0AAW2ZSH5_9EUKA</name>
<comment type="caution">
    <text evidence="2">The sequence shown here is derived from an EMBL/GenBank/DDBJ whole genome shotgun (WGS) entry which is preliminary data.</text>
</comment>
<feature type="compositionally biased region" description="Polar residues" evidence="1">
    <location>
        <begin position="1"/>
        <end position="41"/>
    </location>
</feature>
<evidence type="ECO:0000313" key="3">
    <source>
        <dbReference type="Proteomes" id="UP001431209"/>
    </source>
</evidence>
<dbReference type="Proteomes" id="UP001431209">
    <property type="component" value="Unassembled WGS sequence"/>
</dbReference>
<accession>A0AAW2ZSH5</accession>
<feature type="non-terminal residue" evidence="2">
    <location>
        <position position="1"/>
    </location>
</feature>
<feature type="non-terminal residue" evidence="2">
    <location>
        <position position="721"/>
    </location>
</feature>
<protein>
    <submittedName>
        <fullName evidence="2">Uncharacterized protein</fullName>
    </submittedName>
</protein>
<proteinExistence type="predicted"/>
<reference evidence="2 3" key="1">
    <citation type="submission" date="2024-03" db="EMBL/GenBank/DDBJ databases">
        <title>The Acrasis kona genome and developmental transcriptomes reveal deep origins of eukaryotic multicellular pathways.</title>
        <authorList>
            <person name="Sheikh S."/>
            <person name="Fu C.-J."/>
            <person name="Brown M.W."/>
            <person name="Baldauf S.L."/>
        </authorList>
    </citation>
    <scope>NUCLEOTIDE SEQUENCE [LARGE SCALE GENOMIC DNA]</scope>
    <source>
        <strain evidence="2 3">ATCC MYA-3509</strain>
    </source>
</reference>
<evidence type="ECO:0000256" key="1">
    <source>
        <dbReference type="SAM" id="MobiDB-lite"/>
    </source>
</evidence>
<feature type="region of interest" description="Disordered" evidence="1">
    <location>
        <begin position="1"/>
        <end position="47"/>
    </location>
</feature>
<dbReference type="AlphaFoldDB" id="A0AAW2ZSH5"/>
<keyword evidence="3" id="KW-1185">Reference proteome</keyword>
<gene>
    <name evidence="2" type="ORF">AKO1_000927</name>
</gene>
<evidence type="ECO:0000313" key="2">
    <source>
        <dbReference type="EMBL" id="KAL0492057.1"/>
    </source>
</evidence>